<evidence type="ECO:0000313" key="2">
    <source>
        <dbReference type="Proteomes" id="UP000645217"/>
    </source>
</evidence>
<reference evidence="1" key="1">
    <citation type="journal article" date="2014" name="Int. J. Syst. Evol. Microbiol.">
        <title>Complete genome sequence of Corynebacterium casei LMG S-19264T (=DSM 44701T), isolated from a smear-ripened cheese.</title>
        <authorList>
            <consortium name="US DOE Joint Genome Institute (JGI-PGF)"/>
            <person name="Walter F."/>
            <person name="Albersmeier A."/>
            <person name="Kalinowski J."/>
            <person name="Ruckert C."/>
        </authorList>
    </citation>
    <scope>NUCLEOTIDE SEQUENCE</scope>
    <source>
        <strain evidence="1">JCM 13064</strain>
    </source>
</reference>
<dbReference type="Proteomes" id="UP000645217">
    <property type="component" value="Unassembled WGS sequence"/>
</dbReference>
<dbReference type="InterPro" id="IPR012348">
    <property type="entry name" value="RNR-like"/>
</dbReference>
<proteinExistence type="predicted"/>
<dbReference type="EMBL" id="BMNT01000010">
    <property type="protein sequence ID" value="GGK79504.1"/>
    <property type="molecule type" value="Genomic_DNA"/>
</dbReference>
<accession>A0A917R0H9</accession>
<gene>
    <name evidence="1" type="ORF">GCM10007964_22680</name>
</gene>
<organism evidence="1 2">
    <name type="scientific">Sphaerisporangium melleum</name>
    <dbReference type="NCBI Taxonomy" id="321316"/>
    <lineage>
        <taxon>Bacteria</taxon>
        <taxon>Bacillati</taxon>
        <taxon>Actinomycetota</taxon>
        <taxon>Actinomycetes</taxon>
        <taxon>Streptosporangiales</taxon>
        <taxon>Streptosporangiaceae</taxon>
        <taxon>Sphaerisporangium</taxon>
    </lineage>
</organism>
<evidence type="ECO:0000313" key="1">
    <source>
        <dbReference type="EMBL" id="GGK79504.1"/>
    </source>
</evidence>
<dbReference type="Gene3D" id="1.10.620.20">
    <property type="entry name" value="Ribonucleotide Reductase, subunit A"/>
    <property type="match status" value="1"/>
</dbReference>
<comment type="caution">
    <text evidence="1">The sequence shown here is derived from an EMBL/GenBank/DDBJ whole genome shotgun (WGS) entry which is preliminary data.</text>
</comment>
<reference evidence="1" key="2">
    <citation type="submission" date="2020-09" db="EMBL/GenBank/DDBJ databases">
        <authorList>
            <person name="Sun Q."/>
            <person name="Ohkuma M."/>
        </authorList>
    </citation>
    <scope>NUCLEOTIDE SEQUENCE</scope>
    <source>
        <strain evidence="1">JCM 13064</strain>
    </source>
</reference>
<dbReference type="GO" id="GO:0016491">
    <property type="term" value="F:oxidoreductase activity"/>
    <property type="evidence" value="ECO:0007669"/>
    <property type="project" value="InterPro"/>
</dbReference>
<dbReference type="AlphaFoldDB" id="A0A917R0H9"/>
<sequence>MTVDTGAFIDFLRDFEGAALLRGTWGDPDWSQDARLAPVLVRSLQRFQVGESGDGRGLIAKADAAGDPVYAEAIRLFVAEERGHARLLARLLEAAGAPTITGHWSDAVFVRLRRLLGLRTELMVLMLAEVVALAYYRAVRDGVRDPLAADVAGRILSDELRHVPFHCARLRRSFAGASRPFRAVASALWWVLLTGAVTVVLLDHGQALRGLGVSPAGFAREVKVTFRAVVADVMWSAGQPAGSASEARSGR</sequence>
<dbReference type="SUPFAM" id="SSF47240">
    <property type="entry name" value="Ferritin-like"/>
    <property type="match status" value="1"/>
</dbReference>
<dbReference type="InterPro" id="IPR009078">
    <property type="entry name" value="Ferritin-like_SF"/>
</dbReference>
<evidence type="ECO:0008006" key="3">
    <source>
        <dbReference type="Google" id="ProtNLM"/>
    </source>
</evidence>
<protein>
    <recommendedName>
        <fullName evidence="3">Ferritin-like domain-containing protein</fullName>
    </recommendedName>
</protein>
<dbReference type="CDD" id="cd00657">
    <property type="entry name" value="Ferritin_like"/>
    <property type="match status" value="1"/>
</dbReference>
<name>A0A917R0H9_9ACTN</name>
<dbReference type="RefSeq" id="WP_189162921.1">
    <property type="nucleotide sequence ID" value="NZ_BMNT01000010.1"/>
</dbReference>
<keyword evidence="2" id="KW-1185">Reference proteome</keyword>